<organism evidence="1 2">
    <name type="scientific">Staphylococcus caprae</name>
    <dbReference type="NCBI Taxonomy" id="29380"/>
    <lineage>
        <taxon>Bacteria</taxon>
        <taxon>Bacillati</taxon>
        <taxon>Bacillota</taxon>
        <taxon>Bacilli</taxon>
        <taxon>Bacillales</taxon>
        <taxon>Staphylococcaceae</taxon>
        <taxon>Staphylococcus</taxon>
    </lineage>
</organism>
<dbReference type="PANTHER" id="PTHR23416">
    <property type="entry name" value="SIALIC ACID SYNTHASE-RELATED"/>
    <property type="match status" value="1"/>
</dbReference>
<accession>A0ABM7FSL1</accession>
<dbReference type="Proteomes" id="UP000274772">
    <property type="component" value="Chromosome"/>
</dbReference>
<name>A0ABM7FSL1_9STAP</name>
<keyword evidence="2" id="KW-1185">Reference proteome</keyword>
<dbReference type="SUPFAM" id="SSF51161">
    <property type="entry name" value="Trimeric LpxA-like enzymes"/>
    <property type="match status" value="1"/>
</dbReference>
<gene>
    <name evidence="1" type="ORF">JMUB590_0308</name>
</gene>
<evidence type="ECO:0000313" key="1">
    <source>
        <dbReference type="EMBL" id="BBD91418.1"/>
    </source>
</evidence>
<dbReference type="GO" id="GO:0016740">
    <property type="term" value="F:transferase activity"/>
    <property type="evidence" value="ECO:0007669"/>
    <property type="project" value="UniProtKB-KW"/>
</dbReference>
<dbReference type="PANTHER" id="PTHR23416:SF78">
    <property type="entry name" value="LIPOPOLYSACCHARIDE BIOSYNTHESIS O-ACETYL TRANSFERASE WBBJ-RELATED"/>
    <property type="match status" value="1"/>
</dbReference>
<dbReference type="CDD" id="cd04647">
    <property type="entry name" value="LbH_MAT_like"/>
    <property type="match status" value="1"/>
</dbReference>
<dbReference type="RefSeq" id="WP_002444568.1">
    <property type="nucleotide sequence ID" value="NZ_AP018585.1"/>
</dbReference>
<sequence length="182" mass="20698">MKLTHRLIDLMQIPYNKLPKALSDMIWNVFTVSDSKIAVTSRYMYLKKYASFIDRNIYVGKFVCLKNIDRLTIGKNVSIHSFSYIDAYGEIFIGDNVSIANHCTLISSEHTWDDRNMPIKFNAICPKKIIIEKDVWIASGVRILGGNIIRERNIIGAGAVLTKNTEPNSLYVGIPAKRMKEV</sequence>
<dbReference type="GeneID" id="58050084"/>
<dbReference type="Gene3D" id="2.160.10.10">
    <property type="entry name" value="Hexapeptide repeat proteins"/>
    <property type="match status" value="1"/>
</dbReference>
<proteinExistence type="predicted"/>
<dbReference type="EMBL" id="AP018586">
    <property type="protein sequence ID" value="BBD91418.1"/>
    <property type="molecule type" value="Genomic_DNA"/>
</dbReference>
<evidence type="ECO:0000313" key="2">
    <source>
        <dbReference type="Proteomes" id="UP000274772"/>
    </source>
</evidence>
<dbReference type="InterPro" id="IPR051159">
    <property type="entry name" value="Hexapeptide_acetyltransf"/>
</dbReference>
<keyword evidence="1" id="KW-0808">Transferase</keyword>
<protein>
    <submittedName>
        <fullName evidence="1">Bacterial transferase hexapeptide repeat protein</fullName>
    </submittedName>
</protein>
<dbReference type="InterPro" id="IPR011004">
    <property type="entry name" value="Trimer_LpxA-like_sf"/>
</dbReference>
<reference evidence="1 2" key="1">
    <citation type="submission" date="2018-05" db="EMBL/GenBank/DDBJ databases">
        <title>Complete genome sequencing of three human clinical isolates of Staphylococcus caprae reveals virulence factors similar to those of S. epidermidis and S. capitis.</title>
        <authorList>
            <person name="Watanabe S."/>
            <person name="Cui L."/>
        </authorList>
    </citation>
    <scope>NUCLEOTIDE SEQUENCE [LARGE SCALE GENOMIC DNA]</scope>
    <source>
        <strain evidence="1 2">JMUB590</strain>
    </source>
</reference>